<dbReference type="GO" id="GO:0008235">
    <property type="term" value="F:metalloexopeptidase activity"/>
    <property type="evidence" value="ECO:0007669"/>
    <property type="project" value="InterPro"/>
</dbReference>
<gene>
    <name evidence="2" type="ORF">JKP34_02760</name>
</gene>
<dbReference type="SUPFAM" id="SSF53187">
    <property type="entry name" value="Zn-dependent exopeptidases"/>
    <property type="match status" value="1"/>
</dbReference>
<reference evidence="2" key="1">
    <citation type="submission" date="2021-01" db="EMBL/GenBank/DDBJ databases">
        <title>Marivirga sp. nov., isolated from intertidal surface sediments.</title>
        <authorList>
            <person name="Zhang M."/>
        </authorList>
    </citation>
    <scope>NUCLEOTIDE SEQUENCE</scope>
    <source>
        <strain evidence="2">SM1354</strain>
    </source>
</reference>
<accession>A0A937A882</accession>
<dbReference type="PANTHER" id="PTHR12147:SF26">
    <property type="entry name" value="PEPTIDASE M28 DOMAIN-CONTAINING PROTEIN"/>
    <property type="match status" value="1"/>
</dbReference>
<comment type="caution">
    <text evidence="2">The sequence shown here is derived from an EMBL/GenBank/DDBJ whole genome shotgun (WGS) entry which is preliminary data.</text>
</comment>
<dbReference type="Pfam" id="PF04389">
    <property type="entry name" value="Peptidase_M28"/>
    <property type="match status" value="1"/>
</dbReference>
<protein>
    <submittedName>
        <fullName evidence="2">M20/M25/M40 family metallo-hydrolase</fullName>
    </submittedName>
</protein>
<feature type="domain" description="Peptidase M28" evidence="1">
    <location>
        <begin position="104"/>
        <end position="301"/>
    </location>
</feature>
<evidence type="ECO:0000313" key="2">
    <source>
        <dbReference type="EMBL" id="MBL0764156.1"/>
    </source>
</evidence>
<name>A0A937A882_9BACT</name>
<dbReference type="GO" id="GO:0006508">
    <property type="term" value="P:proteolysis"/>
    <property type="evidence" value="ECO:0007669"/>
    <property type="project" value="InterPro"/>
</dbReference>
<organism evidence="2 3">
    <name type="scientific">Marivirga atlantica</name>
    <dbReference type="NCBI Taxonomy" id="1548457"/>
    <lineage>
        <taxon>Bacteria</taxon>
        <taxon>Pseudomonadati</taxon>
        <taxon>Bacteroidota</taxon>
        <taxon>Cytophagia</taxon>
        <taxon>Cytophagales</taxon>
        <taxon>Marivirgaceae</taxon>
        <taxon>Marivirga</taxon>
    </lineage>
</organism>
<dbReference type="InterPro" id="IPR018247">
    <property type="entry name" value="EF_Hand_1_Ca_BS"/>
</dbReference>
<dbReference type="InterPro" id="IPR007484">
    <property type="entry name" value="Peptidase_M28"/>
</dbReference>
<dbReference type="Gene3D" id="3.40.630.10">
    <property type="entry name" value="Zn peptidases"/>
    <property type="match status" value="1"/>
</dbReference>
<dbReference type="EMBL" id="JAERQG010000001">
    <property type="protein sequence ID" value="MBL0764156.1"/>
    <property type="molecule type" value="Genomic_DNA"/>
</dbReference>
<dbReference type="RefSeq" id="WP_201917469.1">
    <property type="nucleotide sequence ID" value="NZ_JAERQG010000001.1"/>
</dbReference>
<dbReference type="PROSITE" id="PS00018">
    <property type="entry name" value="EF_HAND_1"/>
    <property type="match status" value="1"/>
</dbReference>
<sequence>MKTYSLLPFIFILLFVHNIFGQEVEQVSDTATTNFPDSAYVMSKLYAFSADSMQGRSTKQKAISKSRKFLIDELVDIGVAAYVPDYLQAFEIPQKKGDTLTGKNILAYVEGFSSEQIIVISAHYDHVGMKDSLNIFNGADDNASGTIALLEMVKYFTANQPEHSMIFAFFDAEEMGLLGAKYFVNSSVVDSSLLKLNVNMDMVARGDKNELYAVGTYFYPQIKTYIEQAAKDKSIKMIYGADKPTDKPNWTYASDHGAFHKQSVPFVYFGVDDHKDYHKITDTAEKVNPDFYLEAIELIRDAVLIFDANLDVITANSRKK</sequence>
<dbReference type="InterPro" id="IPR045175">
    <property type="entry name" value="M28_fam"/>
</dbReference>
<dbReference type="PANTHER" id="PTHR12147">
    <property type="entry name" value="METALLOPEPTIDASE M28 FAMILY MEMBER"/>
    <property type="match status" value="1"/>
</dbReference>
<dbReference type="AlphaFoldDB" id="A0A937A882"/>
<evidence type="ECO:0000259" key="1">
    <source>
        <dbReference type="Pfam" id="PF04389"/>
    </source>
</evidence>
<dbReference type="Proteomes" id="UP000642920">
    <property type="component" value="Unassembled WGS sequence"/>
</dbReference>
<proteinExistence type="predicted"/>
<keyword evidence="3" id="KW-1185">Reference proteome</keyword>
<evidence type="ECO:0000313" key="3">
    <source>
        <dbReference type="Proteomes" id="UP000642920"/>
    </source>
</evidence>